<dbReference type="GO" id="GO:0031145">
    <property type="term" value="P:anaphase-promoting complex-dependent catabolic process"/>
    <property type="evidence" value="ECO:0007669"/>
    <property type="project" value="TreeGrafter"/>
</dbReference>
<dbReference type="PANTHER" id="PTHR12558:SF10">
    <property type="entry name" value="CELL DIVISION CYCLE PROTEIN 23 HOMOLOG"/>
    <property type="match status" value="1"/>
</dbReference>
<accession>A0AAN7ZYZ6</accession>
<dbReference type="AlphaFoldDB" id="A0AAN7ZYZ6"/>
<dbReference type="GO" id="GO:0016567">
    <property type="term" value="P:protein ubiquitination"/>
    <property type="evidence" value="ECO:0007669"/>
    <property type="project" value="TreeGrafter"/>
</dbReference>
<protein>
    <recommendedName>
        <fullName evidence="9">Cdc23 domain-containing protein</fullName>
    </recommendedName>
</protein>
<dbReference type="SMART" id="SM00028">
    <property type="entry name" value="TPR"/>
    <property type="match status" value="6"/>
</dbReference>
<evidence type="ECO:0000313" key="10">
    <source>
        <dbReference type="EMBL" id="KAK5782041.1"/>
    </source>
</evidence>
<dbReference type="PANTHER" id="PTHR12558">
    <property type="entry name" value="CELL DIVISION CYCLE 16,23,27"/>
    <property type="match status" value="1"/>
</dbReference>
<evidence type="ECO:0000256" key="7">
    <source>
        <dbReference type="PROSITE-ProRule" id="PRU00339"/>
    </source>
</evidence>
<dbReference type="Pfam" id="PF13181">
    <property type="entry name" value="TPR_8"/>
    <property type="match status" value="1"/>
</dbReference>
<evidence type="ECO:0000256" key="4">
    <source>
        <dbReference type="ARBA" id="ARBA00022786"/>
    </source>
</evidence>
<feature type="repeat" description="TPR" evidence="7">
    <location>
        <begin position="542"/>
        <end position="575"/>
    </location>
</feature>
<name>A0AAN7ZYZ6_9SACH</name>
<evidence type="ECO:0000313" key="11">
    <source>
        <dbReference type="Proteomes" id="UP001306508"/>
    </source>
</evidence>
<dbReference type="SUPFAM" id="SSF48452">
    <property type="entry name" value="TPR-like"/>
    <property type="match status" value="2"/>
</dbReference>
<keyword evidence="11" id="KW-1185">Reference proteome</keyword>
<keyword evidence="4" id="KW-0833">Ubl conjugation pathway</keyword>
<sequence>MDFITEIKQKLRCSVRDLSQWKLYNSSKWSAEALNGIIKTSENDNNNNNNNNTNNINNTSYGDPHSSIPHMTKDDSPLKLNISLSSDGQVSPDNIFKSTAKSNTGSLNIDPMMGLSEEEYDTYLFASTLFDCKEFDRCSFYLKDVKEPRLKFLKLYTDFLIWDKKYMEATENILMTGRLDKRIINNLSKHDPSNGDLNRMDGQILEMFNNNSQNNKSLTTSTILSETGHQTSLSLLLSELREYMDTHIKPLLSDNDNAISDKTKLGIALLYYLKGVILTRQGNKSIAITAFLNSLSYYNYNWSCWSELLNCISRFDEAQLLLSYIEKNFVIRQSNETTSQLVINSNIMVDFFKLAIYQEFHSSTIDLSTPSNSYTTDNVTSLNFNNHTTPQSNKKNNINSNNQNSISINANTNDSNNNSNNIDEFFRILEYLLIIMPNFSFLKSMNAMISYSYMDYATAEIIFDDIVKHDPYRLEDLDIYSNILYVMQKYSKLTYLAQFVSQLDRFRPETCCIVANYYSARQEHEKSIMYFRRALVLNKKSTSAWTLMGHEFVELKNSHAAIECYRRAVDINEKDYKAWYGLGQAYEVLDMHLYSLYYFQKACTLKPLDRRMWQAVADCYAVLKDATQAIKCYQRAYQLSSNPGQDALLLYRLAKQYEQMMDIDNCKMTMLKCIAIEDNSSGELVTDETIKARLWLAQHEMRMKNYETAYNHAVNITNGTSEEIEEARNIARNCRIILK</sequence>
<feature type="region of interest" description="Disordered" evidence="8">
    <location>
        <begin position="379"/>
        <end position="413"/>
    </location>
</feature>
<dbReference type="GO" id="GO:0005680">
    <property type="term" value="C:anaphase-promoting complex"/>
    <property type="evidence" value="ECO:0007669"/>
    <property type="project" value="InterPro"/>
</dbReference>
<gene>
    <name evidence="10" type="ORF">RI543_000527</name>
</gene>
<organism evidence="10 11">
    <name type="scientific">Arxiozyma heterogenica</name>
    <dbReference type="NCBI Taxonomy" id="278026"/>
    <lineage>
        <taxon>Eukaryota</taxon>
        <taxon>Fungi</taxon>
        <taxon>Dikarya</taxon>
        <taxon>Ascomycota</taxon>
        <taxon>Saccharomycotina</taxon>
        <taxon>Saccharomycetes</taxon>
        <taxon>Saccharomycetales</taxon>
        <taxon>Saccharomycetaceae</taxon>
        <taxon>Arxiozyma</taxon>
    </lineage>
</organism>
<dbReference type="Pfam" id="PF04049">
    <property type="entry name" value="ANAPC8"/>
    <property type="match status" value="1"/>
</dbReference>
<dbReference type="Pfam" id="PF13414">
    <property type="entry name" value="TPR_11"/>
    <property type="match status" value="1"/>
</dbReference>
<evidence type="ECO:0000256" key="6">
    <source>
        <dbReference type="ARBA" id="ARBA00023306"/>
    </source>
</evidence>
<dbReference type="FunFam" id="1.25.40.10:FF:000926">
    <property type="entry name" value="Anaphase-promoting complex subunit CDC23"/>
    <property type="match status" value="1"/>
</dbReference>
<evidence type="ECO:0000256" key="2">
    <source>
        <dbReference type="ARBA" id="ARBA00022737"/>
    </source>
</evidence>
<dbReference type="InterPro" id="IPR011990">
    <property type="entry name" value="TPR-like_helical_dom_sf"/>
</dbReference>
<feature type="domain" description="Cdc23" evidence="9">
    <location>
        <begin position="6"/>
        <end position="369"/>
    </location>
</feature>
<keyword evidence="3" id="KW-0498">Mitosis</keyword>
<dbReference type="InterPro" id="IPR019734">
    <property type="entry name" value="TPR_rpt"/>
</dbReference>
<dbReference type="GO" id="GO:0045842">
    <property type="term" value="P:positive regulation of mitotic metaphase/anaphase transition"/>
    <property type="evidence" value="ECO:0007669"/>
    <property type="project" value="TreeGrafter"/>
</dbReference>
<feature type="compositionally biased region" description="Low complexity" evidence="8">
    <location>
        <begin position="391"/>
        <end position="413"/>
    </location>
</feature>
<proteinExistence type="predicted"/>
<dbReference type="EMBL" id="JAWIZZ010000022">
    <property type="protein sequence ID" value="KAK5782041.1"/>
    <property type="molecule type" value="Genomic_DNA"/>
</dbReference>
<evidence type="ECO:0000256" key="1">
    <source>
        <dbReference type="ARBA" id="ARBA00022618"/>
    </source>
</evidence>
<feature type="compositionally biased region" description="Low complexity" evidence="8">
    <location>
        <begin position="43"/>
        <end position="58"/>
    </location>
</feature>
<keyword evidence="1" id="KW-0132">Cell division</keyword>
<evidence type="ECO:0000256" key="3">
    <source>
        <dbReference type="ARBA" id="ARBA00022776"/>
    </source>
</evidence>
<comment type="caution">
    <text evidence="10">The sequence shown here is derived from an EMBL/GenBank/DDBJ whole genome shotgun (WGS) entry which is preliminary data.</text>
</comment>
<feature type="compositionally biased region" description="Polar residues" evidence="8">
    <location>
        <begin position="379"/>
        <end position="390"/>
    </location>
</feature>
<evidence type="ECO:0000256" key="5">
    <source>
        <dbReference type="ARBA" id="ARBA00022803"/>
    </source>
</evidence>
<dbReference type="Gene3D" id="1.25.40.10">
    <property type="entry name" value="Tetratricopeptide repeat domain"/>
    <property type="match status" value="4"/>
</dbReference>
<dbReference type="InterPro" id="IPR007192">
    <property type="entry name" value="APC8"/>
</dbReference>
<feature type="repeat" description="TPR" evidence="7">
    <location>
        <begin position="576"/>
        <end position="609"/>
    </location>
</feature>
<keyword evidence="2" id="KW-0677">Repeat</keyword>
<keyword evidence="6" id="KW-0131">Cell cycle</keyword>
<dbReference type="GO" id="GO:0051301">
    <property type="term" value="P:cell division"/>
    <property type="evidence" value="ECO:0007669"/>
    <property type="project" value="UniProtKB-KW"/>
</dbReference>
<keyword evidence="5 7" id="KW-0802">TPR repeat</keyword>
<dbReference type="PROSITE" id="PS50005">
    <property type="entry name" value="TPR"/>
    <property type="match status" value="2"/>
</dbReference>
<reference evidence="11" key="1">
    <citation type="submission" date="2023-07" db="EMBL/GenBank/DDBJ databases">
        <title>A draft genome of Kazachstania heterogenica Y-27499.</title>
        <authorList>
            <person name="Donic C."/>
            <person name="Kralova J.S."/>
            <person name="Fidel L."/>
            <person name="Ben-Dor S."/>
            <person name="Jung S."/>
        </authorList>
    </citation>
    <scope>NUCLEOTIDE SEQUENCE [LARGE SCALE GENOMIC DNA]</scope>
    <source>
        <strain evidence="11">Y27499</strain>
    </source>
</reference>
<evidence type="ECO:0000256" key="8">
    <source>
        <dbReference type="SAM" id="MobiDB-lite"/>
    </source>
</evidence>
<dbReference type="Proteomes" id="UP001306508">
    <property type="component" value="Unassembled WGS sequence"/>
</dbReference>
<evidence type="ECO:0000259" key="9">
    <source>
        <dbReference type="Pfam" id="PF04049"/>
    </source>
</evidence>
<feature type="region of interest" description="Disordered" evidence="8">
    <location>
        <begin position="40"/>
        <end position="72"/>
    </location>
</feature>